<evidence type="ECO:0000313" key="2">
    <source>
        <dbReference type="Proteomes" id="UP000053199"/>
    </source>
</evidence>
<keyword evidence="2" id="KW-1185">Reference proteome</keyword>
<name>A0A0V8I5H2_9MICC</name>
<dbReference type="EMBL" id="LNQM01000011">
    <property type="protein sequence ID" value="KSU70022.1"/>
    <property type="molecule type" value="Genomic_DNA"/>
</dbReference>
<sequence length="120" mass="13280">MSTPPIMPPIARGRPATASGAARIVGREGHEVRFGCSSARREFKFAAKGRVSNFLESVPGLLSCATWDFGIDPDRELAEIALYYEDSLVAFQGSGYQSLDCCIYFFVRALWVLHRVDFQG</sequence>
<dbReference type="AlphaFoldDB" id="A0A0V8I5H2"/>
<comment type="caution">
    <text evidence="1">The sequence shown here is derived from an EMBL/GenBank/DDBJ whole genome shotgun (WGS) entry which is preliminary data.</text>
</comment>
<proteinExistence type="predicted"/>
<reference evidence="1 2" key="1">
    <citation type="journal article" date="2014" name="Arch. Microbiol.">
        <title>Arthrobacter enclensis sp. nov., isolated from sediment sample.</title>
        <authorList>
            <person name="Dastager S.G."/>
            <person name="Liu Q."/>
            <person name="Tang S.K."/>
            <person name="Krishnamurthi S."/>
            <person name="Lee J.C."/>
            <person name="Li W.J."/>
        </authorList>
    </citation>
    <scope>NUCLEOTIDE SEQUENCE [LARGE SCALE GENOMIC DNA]</scope>
    <source>
        <strain evidence="1 2">NIO-1008</strain>
    </source>
</reference>
<protein>
    <submittedName>
        <fullName evidence="1">Uncharacterized protein</fullName>
    </submittedName>
</protein>
<evidence type="ECO:0000313" key="1">
    <source>
        <dbReference type="EMBL" id="KSU70022.1"/>
    </source>
</evidence>
<organism evidence="1 2">
    <name type="scientific">Pseudarthrobacter enclensis</name>
    <dbReference type="NCBI Taxonomy" id="993070"/>
    <lineage>
        <taxon>Bacteria</taxon>
        <taxon>Bacillati</taxon>
        <taxon>Actinomycetota</taxon>
        <taxon>Actinomycetes</taxon>
        <taxon>Micrococcales</taxon>
        <taxon>Micrococcaceae</taxon>
        <taxon>Pseudarthrobacter</taxon>
    </lineage>
</organism>
<dbReference type="Proteomes" id="UP000053199">
    <property type="component" value="Unassembled WGS sequence"/>
</dbReference>
<accession>A0A0V8I5H2</accession>
<gene>
    <name evidence="1" type="ORF">AS031_18385</name>
</gene>